<evidence type="ECO:0000313" key="1">
    <source>
        <dbReference type="EMBL" id="TNN09669.1"/>
    </source>
</evidence>
<sequence length="73" mass="8343">MTSETMRFELRLAELANCMFYAICCLVMSSKRQKDSDLGPAADDLISATLRSDRIYSDNYNASIESLFYIPKF</sequence>
<reference evidence="1 2" key="1">
    <citation type="submission" date="2019-03" db="EMBL/GenBank/DDBJ databases">
        <title>An improved genome assembly of the fluke Schistosoma japonicum.</title>
        <authorList>
            <person name="Hu W."/>
            <person name="Luo F."/>
            <person name="Yin M."/>
            <person name="Mo X."/>
            <person name="Sun C."/>
            <person name="Wu Q."/>
            <person name="Zhu B."/>
            <person name="Xiang M."/>
            <person name="Wang J."/>
            <person name="Wang Y."/>
            <person name="Zhang T."/>
            <person name="Xu B."/>
            <person name="Zheng H."/>
            <person name="Feng Z."/>
        </authorList>
    </citation>
    <scope>NUCLEOTIDE SEQUENCE [LARGE SCALE GENOMIC DNA]</scope>
    <source>
        <strain evidence="1">HuSjv2</strain>
        <tissue evidence="1">Worms</tissue>
    </source>
</reference>
<proteinExistence type="predicted"/>
<comment type="caution">
    <text evidence="1">The sequence shown here is derived from an EMBL/GenBank/DDBJ whole genome shotgun (WGS) entry which is preliminary data.</text>
</comment>
<protein>
    <submittedName>
        <fullName evidence="1">Uncharacterized protein</fullName>
    </submittedName>
</protein>
<gene>
    <name evidence="1" type="ORF">EWB00_006187</name>
</gene>
<name>A0A4Z2CZP2_SCHJA</name>
<evidence type="ECO:0000313" key="2">
    <source>
        <dbReference type="Proteomes" id="UP000311919"/>
    </source>
</evidence>
<organism evidence="1 2">
    <name type="scientific">Schistosoma japonicum</name>
    <name type="common">Blood fluke</name>
    <dbReference type="NCBI Taxonomy" id="6182"/>
    <lineage>
        <taxon>Eukaryota</taxon>
        <taxon>Metazoa</taxon>
        <taxon>Spiralia</taxon>
        <taxon>Lophotrochozoa</taxon>
        <taxon>Platyhelminthes</taxon>
        <taxon>Trematoda</taxon>
        <taxon>Digenea</taxon>
        <taxon>Strigeidida</taxon>
        <taxon>Schistosomatoidea</taxon>
        <taxon>Schistosomatidae</taxon>
        <taxon>Schistosoma</taxon>
    </lineage>
</organism>
<accession>A0A4Z2CZP2</accession>
<dbReference type="Proteomes" id="UP000311919">
    <property type="component" value="Unassembled WGS sequence"/>
</dbReference>
<dbReference type="AlphaFoldDB" id="A0A4Z2CZP2"/>
<dbReference type="EMBL" id="SKCS01000393">
    <property type="protein sequence ID" value="TNN09669.1"/>
    <property type="molecule type" value="Genomic_DNA"/>
</dbReference>
<keyword evidence="2" id="KW-1185">Reference proteome</keyword>